<name>A0ABT9IAW9_9ACTN</name>
<feature type="domain" description="THIF-type NAD/FAD binding fold" evidence="2">
    <location>
        <begin position="122"/>
        <end position="309"/>
    </location>
</feature>
<protein>
    <submittedName>
        <fullName evidence="3">ThiF family adenylyltransferase</fullName>
    </submittedName>
</protein>
<dbReference type="Gene3D" id="3.40.50.720">
    <property type="entry name" value="NAD(P)-binding Rossmann-like Domain"/>
    <property type="match status" value="1"/>
</dbReference>
<dbReference type="SUPFAM" id="SSF69572">
    <property type="entry name" value="Activating enzymes of the ubiquitin-like proteins"/>
    <property type="match status" value="1"/>
</dbReference>
<evidence type="ECO:0000259" key="2">
    <source>
        <dbReference type="Pfam" id="PF00899"/>
    </source>
</evidence>
<sequence>MSDNAHPLLPAATPLLVGDAGSVQVGGVDTTDGLLLLEPAAGLAPVLRALDGRRSRRTVRAEAAGADLPPGLVDAAVDALRSAGLVRDLDPADLLAIGPGPAASARAAVELPATDSSPGAAGWRARRRATVVVEGATRVGTPLAAVLAASGIGRVVVRDAGVVTAADAVVGGLTAADEGRPRAVAAADAIRRASPQTDLGPLPPGLRPDVVVLTRPWAASDPLVAEVPGPHLVATVRGETGVVGPLVVPGASSCLRCGDLHRRDADPRWPRFAAQLTATEPPSSGATLTCLLTAVLAAGQVLACVDGRGAPVTLDATVELRPPDLVPHLRRWPPHPDCGCGAAAAAAADEPPEEGAGRPPGGTTATRATMVTEPALGLTGHDTAPFRPAAGEEDA</sequence>
<accession>A0ABT9IAW9</accession>
<reference evidence="4" key="1">
    <citation type="submission" date="2023-05" db="EMBL/GenBank/DDBJ databases">
        <title>Draft genome of Pseudofrankia sp. BMG5.37.</title>
        <authorList>
            <person name="Gtari M."/>
            <person name="Ghodhbane F."/>
            <person name="Sbissi I."/>
        </authorList>
    </citation>
    <scope>NUCLEOTIDE SEQUENCE [LARGE SCALE GENOMIC DNA]</scope>
    <source>
        <strain evidence="4">BMG 814</strain>
    </source>
</reference>
<evidence type="ECO:0000313" key="4">
    <source>
        <dbReference type="Proteomes" id="UP001233673"/>
    </source>
</evidence>
<dbReference type="Pfam" id="PF00899">
    <property type="entry name" value="ThiF"/>
    <property type="match status" value="1"/>
</dbReference>
<evidence type="ECO:0000256" key="1">
    <source>
        <dbReference type="SAM" id="MobiDB-lite"/>
    </source>
</evidence>
<feature type="region of interest" description="Disordered" evidence="1">
    <location>
        <begin position="340"/>
        <end position="395"/>
    </location>
</feature>
<evidence type="ECO:0000313" key="3">
    <source>
        <dbReference type="EMBL" id="MDP5182718.1"/>
    </source>
</evidence>
<keyword evidence="3" id="KW-0548">Nucleotidyltransferase</keyword>
<dbReference type="GO" id="GO:0016779">
    <property type="term" value="F:nucleotidyltransferase activity"/>
    <property type="evidence" value="ECO:0007669"/>
    <property type="project" value="UniProtKB-KW"/>
</dbReference>
<dbReference type="InterPro" id="IPR000594">
    <property type="entry name" value="ThiF_NAD_FAD-bd"/>
</dbReference>
<gene>
    <name evidence="3" type="ORF">QOZ88_08710</name>
</gene>
<keyword evidence="3" id="KW-0808">Transferase</keyword>
<dbReference type="Proteomes" id="UP001233673">
    <property type="component" value="Unassembled WGS sequence"/>
</dbReference>
<feature type="compositionally biased region" description="Low complexity" evidence="1">
    <location>
        <begin position="340"/>
        <end position="349"/>
    </location>
</feature>
<proteinExistence type="predicted"/>
<dbReference type="RefSeq" id="WP_305999393.1">
    <property type="nucleotide sequence ID" value="NZ_JASNFN010000008.1"/>
</dbReference>
<organism evidence="3 4">
    <name type="scientific">Blastococcus carthaginiensis</name>
    <dbReference type="NCBI Taxonomy" id="3050034"/>
    <lineage>
        <taxon>Bacteria</taxon>
        <taxon>Bacillati</taxon>
        <taxon>Actinomycetota</taxon>
        <taxon>Actinomycetes</taxon>
        <taxon>Geodermatophilales</taxon>
        <taxon>Geodermatophilaceae</taxon>
        <taxon>Blastococcus</taxon>
    </lineage>
</organism>
<dbReference type="EMBL" id="JASNFN010000008">
    <property type="protein sequence ID" value="MDP5182718.1"/>
    <property type="molecule type" value="Genomic_DNA"/>
</dbReference>
<comment type="caution">
    <text evidence="3">The sequence shown here is derived from an EMBL/GenBank/DDBJ whole genome shotgun (WGS) entry which is preliminary data.</text>
</comment>
<dbReference type="InterPro" id="IPR035985">
    <property type="entry name" value="Ubiquitin-activating_enz"/>
</dbReference>
<keyword evidence="4" id="KW-1185">Reference proteome</keyword>